<evidence type="ECO:0000256" key="1">
    <source>
        <dbReference type="SAM" id="MobiDB-lite"/>
    </source>
</evidence>
<keyword evidence="3" id="KW-1185">Reference proteome</keyword>
<proteinExistence type="predicted"/>
<feature type="region of interest" description="Disordered" evidence="1">
    <location>
        <begin position="400"/>
        <end position="431"/>
    </location>
</feature>
<gene>
    <name evidence="2" type="ORF">SLS62_008799</name>
</gene>
<dbReference type="EMBL" id="JAKJXP020000085">
    <property type="protein sequence ID" value="KAK7748247.1"/>
    <property type="molecule type" value="Genomic_DNA"/>
</dbReference>
<accession>A0AAN9YMP6</accession>
<evidence type="ECO:0000313" key="2">
    <source>
        <dbReference type="EMBL" id="KAK7748247.1"/>
    </source>
</evidence>
<sequence>MEATPQPLTNSQTTAAPAPPIQITLILQSIDQLVNAVLSSNGTVSQGLSSSLGSGTENYDASFRPVHQANALKTFRDWMIEVQRKASKAMHEVETKLGPEVQALGQSHRHSIATDAPLQDLPGVDPNTELNRALGRTELNGKQSFKLRDIVTSRLPSSIIMSPQVVVADDGAAVLPPSHYGTSSGEDKSHMVVLQPTLRNVWVLQHAYAKLLNYKEGLIMQYFASAIEPTSGPPMSRKFAREYYEVPSLANLPSKDKLGNLLDVRSSTYHSNATGDIMLVLVMPPDGNGDGSPTFVEAVTGDTIIVDQDVNVDVDVDVDNTHGDKSGSAHLILPVTEASIRMLYDAYRALRGATSAQRRASKDRAFAATLPVDEVDELEKQFNFGGASASASACACASVNGVGGSGPGSGPGENTMGRKRRRMLEDEDGRD</sequence>
<dbReference type="AlphaFoldDB" id="A0AAN9YMP6"/>
<dbReference type="Proteomes" id="UP001320420">
    <property type="component" value="Unassembled WGS sequence"/>
</dbReference>
<evidence type="ECO:0000313" key="3">
    <source>
        <dbReference type="Proteomes" id="UP001320420"/>
    </source>
</evidence>
<comment type="caution">
    <text evidence="2">The sequence shown here is derived from an EMBL/GenBank/DDBJ whole genome shotgun (WGS) entry which is preliminary data.</text>
</comment>
<feature type="compositionally biased region" description="Gly residues" evidence="1">
    <location>
        <begin position="401"/>
        <end position="411"/>
    </location>
</feature>
<name>A0AAN9YMP6_9PEZI</name>
<organism evidence="2 3">
    <name type="scientific">Diatrype stigma</name>
    <dbReference type="NCBI Taxonomy" id="117547"/>
    <lineage>
        <taxon>Eukaryota</taxon>
        <taxon>Fungi</taxon>
        <taxon>Dikarya</taxon>
        <taxon>Ascomycota</taxon>
        <taxon>Pezizomycotina</taxon>
        <taxon>Sordariomycetes</taxon>
        <taxon>Xylariomycetidae</taxon>
        <taxon>Xylariales</taxon>
        <taxon>Diatrypaceae</taxon>
        <taxon>Diatrype</taxon>
    </lineage>
</organism>
<protein>
    <submittedName>
        <fullName evidence="2">Uncharacterized protein</fullName>
    </submittedName>
</protein>
<reference evidence="2 3" key="1">
    <citation type="submission" date="2024-02" db="EMBL/GenBank/DDBJ databases">
        <title>De novo assembly and annotation of 12 fungi associated with fruit tree decline syndrome in Ontario, Canada.</title>
        <authorList>
            <person name="Sulman M."/>
            <person name="Ellouze W."/>
            <person name="Ilyukhin E."/>
        </authorList>
    </citation>
    <scope>NUCLEOTIDE SEQUENCE [LARGE SCALE GENOMIC DNA]</scope>
    <source>
        <strain evidence="2 3">M11/M66-122</strain>
    </source>
</reference>